<dbReference type="Pfam" id="PF20027">
    <property type="entry name" value="DUF6435"/>
    <property type="match status" value="1"/>
</dbReference>
<feature type="coiled-coil region" evidence="1">
    <location>
        <begin position="10"/>
        <end position="56"/>
    </location>
</feature>
<accession>A0A3E0TQ95</accession>
<keyword evidence="1" id="KW-0175">Coiled coil</keyword>
<evidence type="ECO:0000313" key="3">
    <source>
        <dbReference type="Proteomes" id="UP000256478"/>
    </source>
</evidence>
<dbReference type="Proteomes" id="UP000256478">
    <property type="component" value="Unassembled WGS sequence"/>
</dbReference>
<protein>
    <submittedName>
        <fullName evidence="2">Lacal_2735 family protein</fullName>
    </submittedName>
</protein>
<dbReference type="NCBIfam" id="NF033487">
    <property type="entry name" value="Lacal_2735_fam"/>
    <property type="match status" value="1"/>
</dbReference>
<dbReference type="EMBL" id="QUOU01000001">
    <property type="protein sequence ID" value="REL26507.1"/>
    <property type="molecule type" value="Genomic_DNA"/>
</dbReference>
<dbReference type="AlphaFoldDB" id="A0A3E0TQ95"/>
<proteinExistence type="predicted"/>
<reference evidence="2 3" key="1">
    <citation type="submission" date="2018-08" db="EMBL/GenBank/DDBJ databases">
        <title>Thalassotalea euphylliae genome.</title>
        <authorList>
            <person name="Summers S."/>
            <person name="Rice S.A."/>
            <person name="Freckelton M.L."/>
            <person name="Nedved B.T."/>
            <person name="Hadfield M.G."/>
        </authorList>
    </citation>
    <scope>NUCLEOTIDE SEQUENCE [LARGE SCALE GENOMIC DNA]</scope>
    <source>
        <strain evidence="2 3">H1</strain>
    </source>
</reference>
<dbReference type="RefSeq" id="WP_116007624.1">
    <property type="nucleotide sequence ID" value="NZ_QUOU01000001.1"/>
</dbReference>
<dbReference type="OrthoDB" id="292170at2"/>
<comment type="caution">
    <text evidence="2">The sequence shown here is derived from an EMBL/GenBank/DDBJ whole genome shotgun (WGS) entry which is preliminary data.</text>
</comment>
<evidence type="ECO:0000256" key="1">
    <source>
        <dbReference type="SAM" id="Coils"/>
    </source>
</evidence>
<name>A0A3E0TQ95_9GAMM</name>
<organism evidence="2 3">
    <name type="scientific">Thalassotalea euphylliae</name>
    <dbReference type="NCBI Taxonomy" id="1655234"/>
    <lineage>
        <taxon>Bacteria</taxon>
        <taxon>Pseudomonadati</taxon>
        <taxon>Pseudomonadota</taxon>
        <taxon>Gammaproteobacteria</taxon>
        <taxon>Alteromonadales</taxon>
        <taxon>Colwelliaceae</taxon>
        <taxon>Thalassotalea</taxon>
    </lineage>
</organism>
<sequence length="58" mass="6593">MFSFFKRDPIKKLNKQHAAKLEQAMHAQRNGDIKSYAMLTAEAEQIASEIKAIEQSQA</sequence>
<gene>
    <name evidence="2" type="ORF">DXX93_07875</name>
</gene>
<dbReference type="InterPro" id="IPR045493">
    <property type="entry name" value="DUF6435"/>
</dbReference>
<evidence type="ECO:0000313" key="2">
    <source>
        <dbReference type="EMBL" id="REL26507.1"/>
    </source>
</evidence>